<dbReference type="PROSITE" id="PS50271">
    <property type="entry name" value="ZF_UBP"/>
    <property type="match status" value="1"/>
</dbReference>
<feature type="domain" description="UBP-type" evidence="2">
    <location>
        <begin position="19"/>
        <end position="107"/>
    </location>
</feature>
<accession>A0A401YVU3</accession>
<evidence type="ECO:0000313" key="3">
    <source>
        <dbReference type="EMBL" id="GCD98742.1"/>
    </source>
</evidence>
<keyword evidence="4" id="KW-1185">Reference proteome</keyword>
<dbReference type="InterPro" id="IPR013083">
    <property type="entry name" value="Znf_RING/FYVE/PHD"/>
</dbReference>
<evidence type="ECO:0000256" key="1">
    <source>
        <dbReference type="SAM" id="MobiDB-lite"/>
    </source>
</evidence>
<dbReference type="RefSeq" id="WP_126640622.1">
    <property type="nucleotide sequence ID" value="NZ_BIFH01000029.1"/>
</dbReference>
<organism evidence="3 4">
    <name type="scientific">Embleya hyalina</name>
    <dbReference type="NCBI Taxonomy" id="516124"/>
    <lineage>
        <taxon>Bacteria</taxon>
        <taxon>Bacillati</taxon>
        <taxon>Actinomycetota</taxon>
        <taxon>Actinomycetes</taxon>
        <taxon>Kitasatosporales</taxon>
        <taxon>Streptomycetaceae</taxon>
        <taxon>Embleya</taxon>
    </lineage>
</organism>
<evidence type="ECO:0000259" key="2">
    <source>
        <dbReference type="PROSITE" id="PS50271"/>
    </source>
</evidence>
<comment type="caution">
    <text evidence="3">The sequence shown here is derived from an EMBL/GenBank/DDBJ whole genome shotgun (WGS) entry which is preliminary data.</text>
</comment>
<reference evidence="3 4" key="1">
    <citation type="submission" date="2018-12" db="EMBL/GenBank/DDBJ databases">
        <title>Draft genome sequence of Embleya hyalina NBRC 13850T.</title>
        <authorList>
            <person name="Komaki H."/>
            <person name="Hosoyama A."/>
            <person name="Kimura A."/>
            <person name="Ichikawa N."/>
            <person name="Tamura T."/>
        </authorList>
    </citation>
    <scope>NUCLEOTIDE SEQUENCE [LARGE SCALE GENOMIC DNA]</scope>
    <source>
        <strain evidence="3 4">NBRC 13850</strain>
    </source>
</reference>
<dbReference type="OrthoDB" id="120315at2"/>
<proteinExistence type="predicted"/>
<name>A0A401YVU3_9ACTN</name>
<dbReference type="Gene3D" id="3.30.40.10">
    <property type="entry name" value="Zinc/RING finger domain, C3HC4 (zinc finger)"/>
    <property type="match status" value="1"/>
</dbReference>
<feature type="region of interest" description="Disordered" evidence="1">
    <location>
        <begin position="1"/>
        <end position="28"/>
    </location>
</feature>
<sequence>MAGTQYQVVQDGAGRPTDTPCAHLDTLPENVRPGSTEGCEDCLRDGTRWVHLRECLTCGHIGCCDSSPNRHATAHWHAADHPLVRSFEPGEEWAWCYADELVALPVD</sequence>
<protein>
    <recommendedName>
        <fullName evidence="2">UBP-type domain-containing protein</fullName>
    </recommendedName>
</protein>
<dbReference type="InterPro" id="IPR001607">
    <property type="entry name" value="Znf_UBP"/>
</dbReference>
<dbReference type="AlphaFoldDB" id="A0A401YVU3"/>
<gene>
    <name evidence="3" type="ORF">EHYA_06453</name>
</gene>
<dbReference type="SUPFAM" id="SSF57850">
    <property type="entry name" value="RING/U-box"/>
    <property type="match status" value="1"/>
</dbReference>
<dbReference type="Proteomes" id="UP000286931">
    <property type="component" value="Unassembled WGS sequence"/>
</dbReference>
<dbReference type="EMBL" id="BIFH01000029">
    <property type="protein sequence ID" value="GCD98742.1"/>
    <property type="molecule type" value="Genomic_DNA"/>
</dbReference>
<dbReference type="GO" id="GO:0008270">
    <property type="term" value="F:zinc ion binding"/>
    <property type="evidence" value="ECO:0007669"/>
    <property type="project" value="InterPro"/>
</dbReference>
<evidence type="ECO:0000313" key="4">
    <source>
        <dbReference type="Proteomes" id="UP000286931"/>
    </source>
</evidence>
<dbReference type="Pfam" id="PF02148">
    <property type="entry name" value="zf-UBP"/>
    <property type="match status" value="1"/>
</dbReference>